<dbReference type="PANTHER" id="PTHR43300">
    <property type="entry name" value="ACETYLTRANSFERASE"/>
    <property type="match status" value="1"/>
</dbReference>
<dbReference type="Pfam" id="PF00132">
    <property type="entry name" value="Hexapep"/>
    <property type="match status" value="1"/>
</dbReference>
<keyword evidence="3" id="KW-0677">Repeat</keyword>
<keyword evidence="6" id="KW-1185">Reference proteome</keyword>
<dbReference type="EMBL" id="JALIDZ010000015">
    <property type="protein sequence ID" value="MCT8974810.1"/>
    <property type="molecule type" value="Genomic_DNA"/>
</dbReference>
<comment type="caution">
    <text evidence="5">The sequence shown here is derived from an EMBL/GenBank/DDBJ whole genome shotgun (WGS) entry which is preliminary data.</text>
</comment>
<evidence type="ECO:0000256" key="4">
    <source>
        <dbReference type="ARBA" id="ARBA00023315"/>
    </source>
</evidence>
<dbReference type="AlphaFoldDB" id="A0AAW5R8V5"/>
<comment type="similarity">
    <text evidence="1">Belongs to the transferase hexapeptide repeat family.</text>
</comment>
<proteinExistence type="inferred from homology"/>
<dbReference type="InterPro" id="IPR017694">
    <property type="entry name" value="Phosphonate_tfrase_rpt"/>
</dbReference>
<protein>
    <submittedName>
        <fullName evidence="5">Acetyltransferase</fullName>
    </submittedName>
</protein>
<dbReference type="SUPFAM" id="SSF51161">
    <property type="entry name" value="Trimeric LpxA-like enzymes"/>
    <property type="match status" value="1"/>
</dbReference>
<sequence>MPRLSEKALVHESAIVTDSALGRYTEIAERCHVSESTVGDYSYMMRECEIWAARIGKFVNIASHARINATNHPVWRATLHHFTYRAADYFDDAGTETAFFDWRRDNAVTIGHDVWLGHGVTILPGVSIGNGAVIGAGAVVSKGVPAYAIVGGVPAKFIRWRFPEEIGNRMDRLAWWDWPHARLRTALEDFRTLDAEAFLDRYEVEAAQSA</sequence>
<name>A0AAW5R8V5_9HYPH</name>
<keyword evidence="4" id="KW-0012">Acyltransferase</keyword>
<keyword evidence="2" id="KW-0808">Transferase</keyword>
<dbReference type="InterPro" id="IPR050179">
    <property type="entry name" value="Trans_hexapeptide_repeat"/>
</dbReference>
<dbReference type="NCBIfam" id="TIGR03308">
    <property type="entry name" value="phn_thr-fam"/>
    <property type="match status" value="1"/>
</dbReference>
<evidence type="ECO:0000256" key="1">
    <source>
        <dbReference type="ARBA" id="ARBA00007274"/>
    </source>
</evidence>
<dbReference type="Gene3D" id="2.160.10.10">
    <property type="entry name" value="Hexapeptide repeat proteins"/>
    <property type="match status" value="1"/>
</dbReference>
<dbReference type="PROSITE" id="PS00101">
    <property type="entry name" value="HEXAPEP_TRANSFERASES"/>
    <property type="match status" value="1"/>
</dbReference>
<reference evidence="5 6" key="1">
    <citation type="submission" date="2022-04" db="EMBL/GenBank/DDBJ databases">
        <authorList>
            <person name="Ye Y.-Q."/>
            <person name="Du Z.-J."/>
        </authorList>
    </citation>
    <scope>NUCLEOTIDE SEQUENCE [LARGE SCALE GENOMIC DNA]</scope>
    <source>
        <strain evidence="5 6">A6E488</strain>
    </source>
</reference>
<evidence type="ECO:0000256" key="3">
    <source>
        <dbReference type="ARBA" id="ARBA00022737"/>
    </source>
</evidence>
<dbReference type="GO" id="GO:0016746">
    <property type="term" value="F:acyltransferase activity"/>
    <property type="evidence" value="ECO:0007669"/>
    <property type="project" value="UniProtKB-KW"/>
</dbReference>
<organism evidence="5 6">
    <name type="scientific">Microbaculum marinisediminis</name>
    <dbReference type="NCBI Taxonomy" id="2931392"/>
    <lineage>
        <taxon>Bacteria</taxon>
        <taxon>Pseudomonadati</taxon>
        <taxon>Pseudomonadota</taxon>
        <taxon>Alphaproteobacteria</taxon>
        <taxon>Hyphomicrobiales</taxon>
        <taxon>Tepidamorphaceae</taxon>
        <taxon>Microbaculum</taxon>
    </lineage>
</organism>
<dbReference type="Proteomes" id="UP001320898">
    <property type="component" value="Unassembled WGS sequence"/>
</dbReference>
<evidence type="ECO:0000256" key="2">
    <source>
        <dbReference type="ARBA" id="ARBA00022679"/>
    </source>
</evidence>
<evidence type="ECO:0000313" key="5">
    <source>
        <dbReference type="EMBL" id="MCT8974810.1"/>
    </source>
</evidence>
<accession>A0AAW5R8V5</accession>
<dbReference type="InterPro" id="IPR018357">
    <property type="entry name" value="Hexapep_transf_CS"/>
</dbReference>
<dbReference type="RefSeq" id="WP_261618397.1">
    <property type="nucleotide sequence ID" value="NZ_JALIDZ010000015.1"/>
</dbReference>
<gene>
    <name evidence="5" type="ORF">MUB46_23380</name>
</gene>
<dbReference type="InterPro" id="IPR011004">
    <property type="entry name" value="Trimer_LpxA-like_sf"/>
</dbReference>
<dbReference type="InterPro" id="IPR001451">
    <property type="entry name" value="Hexapep"/>
</dbReference>
<dbReference type="CDD" id="cd03349">
    <property type="entry name" value="LbH_XAT"/>
    <property type="match status" value="1"/>
</dbReference>
<dbReference type="PANTHER" id="PTHR43300:SF11">
    <property type="entry name" value="ACETYLTRANSFERASE RV3034C-RELATED"/>
    <property type="match status" value="1"/>
</dbReference>
<evidence type="ECO:0000313" key="6">
    <source>
        <dbReference type="Proteomes" id="UP001320898"/>
    </source>
</evidence>